<accession>A0A9X2CTV8</accession>
<dbReference type="Proteomes" id="UP001139150">
    <property type="component" value="Unassembled WGS sequence"/>
</dbReference>
<reference evidence="1" key="1">
    <citation type="submission" date="2022-02" db="EMBL/GenBank/DDBJ databases">
        <title>Halalkalibacter sp. nov. isolated from Lonar Lake, India.</title>
        <authorList>
            <person name="Joshi A."/>
            <person name="Thite S."/>
            <person name="Lodha T."/>
        </authorList>
    </citation>
    <scope>NUCLEOTIDE SEQUENCE</scope>
    <source>
        <strain evidence="1">MEB205</strain>
    </source>
</reference>
<protein>
    <submittedName>
        <fullName evidence="1">Uncharacterized protein</fullName>
    </submittedName>
</protein>
<evidence type="ECO:0000313" key="2">
    <source>
        <dbReference type="Proteomes" id="UP001139150"/>
    </source>
</evidence>
<dbReference type="EMBL" id="JAKRYL010000013">
    <property type="protein sequence ID" value="MCL7748158.1"/>
    <property type="molecule type" value="Genomic_DNA"/>
</dbReference>
<dbReference type="AlphaFoldDB" id="A0A9X2CTV8"/>
<name>A0A9X2CTV8_9BACI</name>
<keyword evidence="2" id="KW-1185">Reference proteome</keyword>
<evidence type="ECO:0000313" key="1">
    <source>
        <dbReference type="EMBL" id="MCL7748158.1"/>
    </source>
</evidence>
<proteinExistence type="predicted"/>
<gene>
    <name evidence="1" type="ORF">MF646_13600</name>
</gene>
<sequence length="58" mass="7075">MTYHPERMKVLLTYDRFLKSTYEEVLQFTKDEESALHYLFTSYITTEPIFKNAYEQLT</sequence>
<dbReference type="RefSeq" id="WP_250097050.1">
    <property type="nucleotide sequence ID" value="NZ_JAKRYL010000013.1"/>
</dbReference>
<organism evidence="1 2">
    <name type="scientific">Halalkalibacter alkaliphilus</name>
    <dbReference type="NCBI Taxonomy" id="2917993"/>
    <lineage>
        <taxon>Bacteria</taxon>
        <taxon>Bacillati</taxon>
        <taxon>Bacillota</taxon>
        <taxon>Bacilli</taxon>
        <taxon>Bacillales</taxon>
        <taxon>Bacillaceae</taxon>
        <taxon>Halalkalibacter</taxon>
    </lineage>
</organism>
<comment type="caution">
    <text evidence="1">The sequence shown here is derived from an EMBL/GenBank/DDBJ whole genome shotgun (WGS) entry which is preliminary data.</text>
</comment>